<protein>
    <submittedName>
        <fullName evidence="1">Uncharacterized protein</fullName>
    </submittedName>
</protein>
<organism evidence="1">
    <name type="scientific">Ditylum brightwellii</name>
    <dbReference type="NCBI Taxonomy" id="49249"/>
    <lineage>
        <taxon>Eukaryota</taxon>
        <taxon>Sar</taxon>
        <taxon>Stramenopiles</taxon>
        <taxon>Ochrophyta</taxon>
        <taxon>Bacillariophyta</taxon>
        <taxon>Mediophyceae</taxon>
        <taxon>Lithodesmiophycidae</taxon>
        <taxon>Lithodesmiales</taxon>
        <taxon>Lithodesmiaceae</taxon>
        <taxon>Ditylum</taxon>
    </lineage>
</organism>
<evidence type="ECO:0000313" key="1">
    <source>
        <dbReference type="EMBL" id="CAE4633854.1"/>
    </source>
</evidence>
<dbReference type="EMBL" id="HBNS01037022">
    <property type="protein sequence ID" value="CAE4633854.1"/>
    <property type="molecule type" value="Transcribed_RNA"/>
</dbReference>
<dbReference type="AlphaFoldDB" id="A0A7S4S3U2"/>
<gene>
    <name evidence="1" type="ORF">DBRI00130_LOCUS28916</name>
</gene>
<sequence>MSVTSTVVWRIKDVRVAATMAAETMSSVGGRDAPADISKLRNDVLKQAIASLAGFIGSVNYSDSFHVAAAAQRNIATAEATVVENSEHETPGNARSVENPMFDTAGMSEAVAHANQTTNKFGVEITSINIISANPVDATLTASLASGAVASAEALQAETQARGLAKAMQIEANAEAITRHITAESEASETLVKAKANGEARKLLAEGDKAAEILRAEGSKEAADLLESSSVAVTLEIMKASALALNSSDKFFFGQEPSYMSNIVMRGPESAAVMDEPLR</sequence>
<name>A0A7S4S3U2_9STRA</name>
<reference evidence="1" key="1">
    <citation type="submission" date="2021-01" db="EMBL/GenBank/DDBJ databases">
        <authorList>
            <person name="Corre E."/>
            <person name="Pelletier E."/>
            <person name="Niang G."/>
            <person name="Scheremetjew M."/>
            <person name="Finn R."/>
            <person name="Kale V."/>
            <person name="Holt S."/>
            <person name="Cochrane G."/>
            <person name="Meng A."/>
            <person name="Brown T."/>
            <person name="Cohen L."/>
        </authorList>
    </citation>
    <scope>NUCLEOTIDE SEQUENCE</scope>
    <source>
        <strain evidence="1">GSO104</strain>
    </source>
</reference>
<proteinExistence type="predicted"/>
<accession>A0A7S4S3U2</accession>